<dbReference type="InterPro" id="IPR023509">
    <property type="entry name" value="DTD-like_sf"/>
</dbReference>
<name>A0A381NVE9_9ZZZZ</name>
<evidence type="ECO:0008006" key="3">
    <source>
        <dbReference type="Google" id="ProtNLM"/>
    </source>
</evidence>
<dbReference type="EMBL" id="UINC01000624">
    <property type="protein sequence ID" value="SUZ58520.1"/>
    <property type="molecule type" value="Genomic_DNA"/>
</dbReference>
<protein>
    <recommendedName>
        <fullName evidence="3">D-aminoacyl-tRNA deacylase</fullName>
    </recommendedName>
</protein>
<gene>
    <name evidence="2" type="ORF">METZ01_LOCUS11374</name>
</gene>
<reference evidence="2" key="1">
    <citation type="submission" date="2018-05" db="EMBL/GenBank/DDBJ databases">
        <authorList>
            <person name="Lanie J.A."/>
            <person name="Ng W.-L."/>
            <person name="Kazmierczak K.M."/>
            <person name="Andrzejewski T.M."/>
            <person name="Davidsen T.M."/>
            <person name="Wayne K.J."/>
            <person name="Tettelin H."/>
            <person name="Glass J.I."/>
            <person name="Rusch D."/>
            <person name="Podicherti R."/>
            <person name="Tsui H.-C.T."/>
            <person name="Winkler M.E."/>
        </authorList>
    </citation>
    <scope>NUCLEOTIDE SEQUENCE</scope>
</reference>
<dbReference type="PANTHER" id="PTHR10472:SF5">
    <property type="entry name" value="D-AMINOACYL-TRNA DEACYLASE 1"/>
    <property type="match status" value="1"/>
</dbReference>
<dbReference type="Pfam" id="PF02580">
    <property type="entry name" value="Tyr_Deacylase"/>
    <property type="match status" value="1"/>
</dbReference>
<evidence type="ECO:0000256" key="1">
    <source>
        <dbReference type="ARBA" id="ARBA00009673"/>
    </source>
</evidence>
<dbReference type="NCBIfam" id="TIGR00256">
    <property type="entry name" value="D-aminoacyl-tRNA deacylase"/>
    <property type="match status" value="1"/>
</dbReference>
<dbReference type="PANTHER" id="PTHR10472">
    <property type="entry name" value="D-TYROSYL-TRNA TYR DEACYLASE"/>
    <property type="match status" value="1"/>
</dbReference>
<dbReference type="InterPro" id="IPR003732">
    <property type="entry name" value="Daa-tRNA_deacyls_DTD"/>
</dbReference>
<accession>A0A381NVE9</accession>
<dbReference type="CDD" id="cd00563">
    <property type="entry name" value="Dtyr_deacylase"/>
    <property type="match status" value="1"/>
</dbReference>
<dbReference type="FunFam" id="3.50.80.10:FF:000001">
    <property type="entry name" value="D-aminoacyl-tRNA deacylase"/>
    <property type="match status" value="1"/>
</dbReference>
<proteinExistence type="inferred from homology"/>
<sequence>MSPYARCLLPVACNTPPRVAAVRALVQRVARASVSVGAEVVGEVGHGLCVFVGVTHDDGPAEADRLAGRLADLRIMDDADGVMNLSVTEVDGEVLVVSQFTLYGDTSKGRRPTWSAAAKPDHAEPLFERVVAGLRERGLTVATGRFRADMVVEILNEGPATVLVEV</sequence>
<dbReference type="GO" id="GO:0005737">
    <property type="term" value="C:cytoplasm"/>
    <property type="evidence" value="ECO:0007669"/>
    <property type="project" value="InterPro"/>
</dbReference>
<comment type="similarity">
    <text evidence="1">Belongs to the DTD family.</text>
</comment>
<dbReference type="HAMAP" id="MF_00518">
    <property type="entry name" value="Deacylase_Dtd"/>
    <property type="match status" value="1"/>
</dbReference>
<dbReference type="Gene3D" id="3.50.80.10">
    <property type="entry name" value="D-tyrosyl-tRNA(Tyr) deacylase"/>
    <property type="match status" value="1"/>
</dbReference>
<dbReference type="SUPFAM" id="SSF69500">
    <property type="entry name" value="DTD-like"/>
    <property type="match status" value="1"/>
</dbReference>
<organism evidence="2">
    <name type="scientific">marine metagenome</name>
    <dbReference type="NCBI Taxonomy" id="408172"/>
    <lineage>
        <taxon>unclassified sequences</taxon>
        <taxon>metagenomes</taxon>
        <taxon>ecological metagenomes</taxon>
    </lineage>
</organism>
<dbReference type="AlphaFoldDB" id="A0A381NVE9"/>
<dbReference type="GO" id="GO:0051500">
    <property type="term" value="F:D-tyrosyl-tRNA(Tyr) deacylase activity"/>
    <property type="evidence" value="ECO:0007669"/>
    <property type="project" value="TreeGrafter"/>
</dbReference>
<evidence type="ECO:0000313" key="2">
    <source>
        <dbReference type="EMBL" id="SUZ58520.1"/>
    </source>
</evidence>